<gene>
    <name evidence="1" type="ORF">CWC20_05720</name>
</gene>
<keyword evidence="2" id="KW-1185">Reference proteome</keyword>
<protein>
    <recommendedName>
        <fullName evidence="3">MAE-28990/MAE-18760-like HEPN domain-containing protein</fullName>
    </recommendedName>
</protein>
<evidence type="ECO:0000313" key="1">
    <source>
        <dbReference type="EMBL" id="TMO76394.1"/>
    </source>
</evidence>
<accession>A0ABY2W010</accession>
<organism evidence="1 2">
    <name type="scientific">Pseudoalteromonas aurantia</name>
    <dbReference type="NCBI Taxonomy" id="43654"/>
    <lineage>
        <taxon>Bacteria</taxon>
        <taxon>Pseudomonadati</taxon>
        <taxon>Pseudomonadota</taxon>
        <taxon>Gammaproteobacteria</taxon>
        <taxon>Alteromonadales</taxon>
        <taxon>Pseudoalteromonadaceae</taxon>
        <taxon>Pseudoalteromonas</taxon>
    </lineage>
</organism>
<dbReference type="PROSITE" id="PS51257">
    <property type="entry name" value="PROKAR_LIPOPROTEIN"/>
    <property type="match status" value="1"/>
</dbReference>
<reference evidence="2" key="2">
    <citation type="submission" date="2019-06" db="EMBL/GenBank/DDBJ databases">
        <title>Co-occurence of chitin degradation, pigmentation and bioactivity in marine Pseudoalteromonas.</title>
        <authorList>
            <person name="Sonnenschein E.C."/>
            <person name="Bech P.K."/>
        </authorList>
    </citation>
    <scope>NUCLEOTIDE SEQUENCE [LARGE SCALE GENOMIC DNA]</scope>
    <source>
        <strain evidence="2">S3895</strain>
    </source>
</reference>
<comment type="caution">
    <text evidence="1">The sequence shown here is derived from an EMBL/GenBank/DDBJ whole genome shotgun (WGS) entry which is preliminary data.</text>
</comment>
<dbReference type="EMBL" id="PNBW01000029">
    <property type="protein sequence ID" value="TMO76394.1"/>
    <property type="molecule type" value="Genomic_DNA"/>
</dbReference>
<sequence length="268" mass="30880">MERSTYSYIQMNTSTYLLQACDQVALQLRKKARFTGEGYPDYIFTEKYSDIELSTEIIGLNLIYINQLAAVLEGTLRTLICEIMEIDSGKIGELSISKKSDDEYGAICRAYSVTKKYKEDVEFKGGWDNLKRQYQEVFDKKIDSVLDKEKTSGLNSIFTLRNVAAHGTAIVTPKEKLDDGSEADYPFKWQRKLQSLSVYVKKEFDLDLLDVLQHPSLSYHFTELVKEFLTKFRGTAELPTNSQALFNNLQNYSFGYRNNFEFPQSNKN</sequence>
<evidence type="ECO:0000313" key="2">
    <source>
        <dbReference type="Proteomes" id="UP000307164"/>
    </source>
</evidence>
<reference evidence="1 2" key="1">
    <citation type="submission" date="2018-01" db="EMBL/GenBank/DDBJ databases">
        <authorList>
            <person name="Paulsen S."/>
            <person name="Gram L.K."/>
        </authorList>
    </citation>
    <scope>NUCLEOTIDE SEQUENCE [LARGE SCALE GENOMIC DNA]</scope>
    <source>
        <strain evidence="1 2">S3895</strain>
    </source>
</reference>
<dbReference type="Proteomes" id="UP000307164">
    <property type="component" value="Unassembled WGS sequence"/>
</dbReference>
<proteinExistence type="predicted"/>
<evidence type="ECO:0008006" key="3">
    <source>
        <dbReference type="Google" id="ProtNLM"/>
    </source>
</evidence>
<name>A0ABY2W010_9GAMM</name>